<evidence type="ECO:0000313" key="3">
    <source>
        <dbReference type="Proteomes" id="UP000727407"/>
    </source>
</evidence>
<accession>A0A8J4X9Q4</accession>
<dbReference type="InterPro" id="IPR036056">
    <property type="entry name" value="Fibrinogen-like_C"/>
</dbReference>
<dbReference type="Proteomes" id="UP000727407">
    <property type="component" value="Unassembled WGS sequence"/>
</dbReference>
<dbReference type="OrthoDB" id="7735550at2759"/>
<dbReference type="InterPro" id="IPR014716">
    <property type="entry name" value="Fibrinogen_a/b/g_C_1"/>
</dbReference>
<protein>
    <submittedName>
        <fullName evidence="2">Microfibril-associated glycoprotein 4-like</fullName>
    </submittedName>
</protein>
<evidence type="ECO:0000313" key="2">
    <source>
        <dbReference type="EMBL" id="KAF5889785.1"/>
    </source>
</evidence>
<dbReference type="Pfam" id="PF00147">
    <property type="entry name" value="Fibrinogen_C"/>
    <property type="match status" value="1"/>
</dbReference>
<gene>
    <name evidence="2" type="ORF">DAT39_020511</name>
</gene>
<evidence type="ECO:0000259" key="1">
    <source>
        <dbReference type="PROSITE" id="PS51406"/>
    </source>
</evidence>
<dbReference type="InterPro" id="IPR002181">
    <property type="entry name" value="Fibrinogen_a/b/g_C_dom"/>
</dbReference>
<dbReference type="Gene3D" id="3.90.215.10">
    <property type="entry name" value="Gamma Fibrinogen, chain A, domain 1"/>
    <property type="match status" value="1"/>
</dbReference>
<organism evidence="2 3">
    <name type="scientific">Clarias magur</name>
    <name type="common">Asian catfish</name>
    <name type="synonym">Macropteronotus magur</name>
    <dbReference type="NCBI Taxonomy" id="1594786"/>
    <lineage>
        <taxon>Eukaryota</taxon>
        <taxon>Metazoa</taxon>
        <taxon>Chordata</taxon>
        <taxon>Craniata</taxon>
        <taxon>Vertebrata</taxon>
        <taxon>Euteleostomi</taxon>
        <taxon>Actinopterygii</taxon>
        <taxon>Neopterygii</taxon>
        <taxon>Teleostei</taxon>
        <taxon>Ostariophysi</taxon>
        <taxon>Siluriformes</taxon>
        <taxon>Clariidae</taxon>
        <taxon>Clarias</taxon>
    </lineage>
</organism>
<keyword evidence="3" id="KW-1185">Reference proteome</keyword>
<comment type="caution">
    <text evidence="2">The sequence shown here is derived from an EMBL/GenBank/DDBJ whole genome shotgun (WGS) entry which is preliminary data.</text>
</comment>
<dbReference type="AlphaFoldDB" id="A0A8J4X9Q4"/>
<name>A0A8J4X9Q4_CLAMG</name>
<reference evidence="2" key="1">
    <citation type="submission" date="2020-07" db="EMBL/GenBank/DDBJ databases">
        <title>Clarias magur genome sequencing, assembly and annotation.</title>
        <authorList>
            <person name="Kushwaha B."/>
            <person name="Kumar R."/>
            <person name="Das P."/>
            <person name="Joshi C.G."/>
            <person name="Kumar D."/>
            <person name="Nagpure N.S."/>
            <person name="Pandey M."/>
            <person name="Agarwal S."/>
            <person name="Srivastava S."/>
            <person name="Singh M."/>
            <person name="Sahoo L."/>
            <person name="Jayasankar P."/>
            <person name="Meher P.K."/>
            <person name="Koringa P.G."/>
            <person name="Iquebal M.A."/>
            <person name="Das S.P."/>
            <person name="Bit A."/>
            <person name="Patnaik S."/>
            <person name="Patel N."/>
            <person name="Shah T.M."/>
            <person name="Hinsu A."/>
            <person name="Jena J.K."/>
        </authorList>
    </citation>
    <scope>NUCLEOTIDE SEQUENCE</scope>
    <source>
        <strain evidence="2">CIFAMagur01</strain>
        <tissue evidence="2">Testis</tissue>
    </source>
</reference>
<dbReference type="EMBL" id="QNUK01000767">
    <property type="protein sequence ID" value="KAF5889785.1"/>
    <property type="molecule type" value="Genomic_DNA"/>
</dbReference>
<feature type="domain" description="Fibrinogen C-terminal" evidence="1">
    <location>
        <begin position="1"/>
        <end position="77"/>
    </location>
</feature>
<dbReference type="PROSITE" id="PS51406">
    <property type="entry name" value="FIBRINOGEN_C_2"/>
    <property type="match status" value="1"/>
</dbReference>
<dbReference type="SUPFAM" id="SSF56496">
    <property type="entry name" value="Fibrinogen C-terminal domain-like"/>
    <property type="match status" value="1"/>
</dbReference>
<sequence>MDGRPFSTFDQNPYGNCADSYMGGFWYFCWPSNGIANPNGLYKWHSISTSPADNSILWTSWKAISLKTIAMKIRRMTMNDIQQV</sequence>
<proteinExistence type="predicted"/>